<feature type="coiled-coil region" evidence="5">
    <location>
        <begin position="829"/>
        <end position="863"/>
    </location>
</feature>
<feature type="region of interest" description="Disordered" evidence="6">
    <location>
        <begin position="288"/>
        <end position="307"/>
    </location>
</feature>
<dbReference type="InterPro" id="IPR039306">
    <property type="entry name" value="MYOB"/>
</dbReference>
<feature type="coiled-coil region" evidence="5">
    <location>
        <begin position="542"/>
        <end position="643"/>
    </location>
</feature>
<feature type="transmembrane region" description="Helical" evidence="7">
    <location>
        <begin position="20"/>
        <end position="45"/>
    </location>
</feature>
<evidence type="ECO:0000256" key="6">
    <source>
        <dbReference type="SAM" id="MobiDB-lite"/>
    </source>
</evidence>
<dbReference type="AlphaFoldDB" id="A0AAE1RVA6"/>
<proteinExistence type="predicted"/>
<name>A0AAE1RVA6_9SOLA</name>
<keyword evidence="3 7" id="KW-1133">Transmembrane helix</keyword>
<keyword evidence="10" id="KW-1185">Reference proteome</keyword>
<accession>A0AAE1RVA6</accession>
<evidence type="ECO:0000256" key="7">
    <source>
        <dbReference type="SAM" id="Phobius"/>
    </source>
</evidence>
<evidence type="ECO:0000256" key="2">
    <source>
        <dbReference type="ARBA" id="ARBA00022692"/>
    </source>
</evidence>
<dbReference type="GO" id="GO:0016020">
    <property type="term" value="C:membrane"/>
    <property type="evidence" value="ECO:0007669"/>
    <property type="project" value="UniProtKB-SubCell"/>
</dbReference>
<protein>
    <recommendedName>
        <fullName evidence="8">GTD-binding domain-containing protein</fullName>
    </recommendedName>
</protein>
<evidence type="ECO:0000256" key="1">
    <source>
        <dbReference type="ARBA" id="ARBA00004167"/>
    </source>
</evidence>
<dbReference type="PROSITE" id="PS51775">
    <property type="entry name" value="GTD_BINDING"/>
    <property type="match status" value="1"/>
</dbReference>
<dbReference type="GO" id="GO:0080115">
    <property type="term" value="F:myosin XI tail binding"/>
    <property type="evidence" value="ECO:0007669"/>
    <property type="project" value="UniProtKB-ARBA"/>
</dbReference>
<evidence type="ECO:0000313" key="10">
    <source>
        <dbReference type="Proteomes" id="UP001291623"/>
    </source>
</evidence>
<evidence type="ECO:0000313" key="9">
    <source>
        <dbReference type="EMBL" id="KAK4357707.1"/>
    </source>
</evidence>
<dbReference type="PANTHER" id="PTHR31448">
    <property type="entry name" value="MYOSIN-BINDING PROTEIN 2"/>
    <property type="match status" value="1"/>
</dbReference>
<feature type="domain" description="GTD-binding" evidence="8">
    <location>
        <begin position="536"/>
        <end position="634"/>
    </location>
</feature>
<feature type="compositionally biased region" description="Basic and acidic residues" evidence="6">
    <location>
        <begin position="293"/>
        <end position="307"/>
    </location>
</feature>
<comment type="caution">
    <text evidence="9">The sequence shown here is derived from an EMBL/GenBank/DDBJ whole genome shotgun (WGS) entry which is preliminary data.</text>
</comment>
<comment type="subcellular location">
    <subcellularLocation>
        <location evidence="1">Membrane</location>
        <topology evidence="1">Single-pass membrane protein</topology>
    </subcellularLocation>
</comment>
<feature type="region of interest" description="Disordered" evidence="6">
    <location>
        <begin position="386"/>
        <end position="412"/>
    </location>
</feature>
<feature type="coiled-coil region" evidence="5">
    <location>
        <begin position="705"/>
        <end position="732"/>
    </location>
</feature>
<dbReference type="Proteomes" id="UP001291623">
    <property type="component" value="Unassembled WGS sequence"/>
</dbReference>
<dbReference type="InterPro" id="IPR007656">
    <property type="entry name" value="GTD-bd"/>
</dbReference>
<evidence type="ECO:0000259" key="8">
    <source>
        <dbReference type="PROSITE" id="PS51775"/>
    </source>
</evidence>
<sequence>MATNKFATMLHRNTNNITLILIYAVLEWTLIVLLLLNSLFSFLIIKFAEYFGLKPPCLWCSRVDHLFDHGKNKSIHRDFLCEAHATEVSKLGFCSKHEKLAESQHMCEDCSSSRPDFCDLFPWMKNIKMIENGKEMTLETVGEVAFKCSCCASSLETKFSTPYILIKPSWDDLEYTHKGNLFIEAAEDDDLFEKGDDLDKKRSDCAAGDEDEHQFLSDAEKMEGEKVHVVLEGVTEYIEEKYKEKMLKDQGVQACDIEDVSHEIPPQHMEFFIDCSGHTLVPIELIDSTNEQDQSKSQDKDGDNQDGKEDIKVVLENEEAEVYLGKSKKEPKFSVLEFMKIEEDENDLVFYAKECHSEREVYEQFANMEHAQEASKYHRVQILAAREREEEDEEEKEGNSHDPPEEVFQMPNNETDGEVSIGNEIPDLDQADEVQCHEALTSYIHEEPSTSSVHFNEVEVHEDQETEVELRTLSVDLSGHVMNNQSDLNENEEDKVPDTPTSTDSFHQLHQKLLLIEKKDSGTEDSLDGSELESGDTIEHLKSALKAERKALHSLYTELEEERSASAVAASQTMAMINRLQEEKAAMQMEALQYQRMMEEQSEYDQEALQLMNELMVKRDKEKQELEKELEVYRKRLFDYEAKEKMRILKRSKDSSTRSVFSSASCSNADDSDGLSIDMNQEAKEDDSFYCHQQGLNHSTPVDAVINLEESLADFEEERMSILEQLKLLEEKFVSLDEDEDEDEDAKHFEDDRLMEDSYQDIKEDSHFHGEMNGHANGFLKEMNGKHYPERRIVNAKGKRLLPLFDAMSDENGDGTLNLNGYHSNGVHNFDLENKKLAVEEELDHLHERLQSLEADREFLKNCVSSLKKGDKGMDLLQEILQHLRDLRNVELRARSLSDSVIV</sequence>
<keyword evidence="2 7" id="KW-0812">Transmembrane</keyword>
<evidence type="ECO:0000256" key="5">
    <source>
        <dbReference type="SAM" id="Coils"/>
    </source>
</evidence>
<keyword evidence="4 7" id="KW-0472">Membrane</keyword>
<keyword evidence="5" id="KW-0175">Coiled coil</keyword>
<evidence type="ECO:0000256" key="3">
    <source>
        <dbReference type="ARBA" id="ARBA00022989"/>
    </source>
</evidence>
<dbReference type="EMBL" id="JAVYJV010000012">
    <property type="protein sequence ID" value="KAK4357707.1"/>
    <property type="molecule type" value="Genomic_DNA"/>
</dbReference>
<evidence type="ECO:0000256" key="4">
    <source>
        <dbReference type="ARBA" id="ARBA00023136"/>
    </source>
</evidence>
<dbReference type="PANTHER" id="PTHR31448:SF46">
    <property type="entry name" value="MYOSIN-BINDING PROTEIN 2-LIKE ISOFORM X1"/>
    <property type="match status" value="1"/>
</dbReference>
<feature type="region of interest" description="Disordered" evidence="6">
    <location>
        <begin position="482"/>
        <end position="504"/>
    </location>
</feature>
<organism evidence="9 10">
    <name type="scientific">Anisodus tanguticus</name>
    <dbReference type="NCBI Taxonomy" id="243964"/>
    <lineage>
        <taxon>Eukaryota</taxon>
        <taxon>Viridiplantae</taxon>
        <taxon>Streptophyta</taxon>
        <taxon>Embryophyta</taxon>
        <taxon>Tracheophyta</taxon>
        <taxon>Spermatophyta</taxon>
        <taxon>Magnoliopsida</taxon>
        <taxon>eudicotyledons</taxon>
        <taxon>Gunneridae</taxon>
        <taxon>Pentapetalae</taxon>
        <taxon>asterids</taxon>
        <taxon>lamiids</taxon>
        <taxon>Solanales</taxon>
        <taxon>Solanaceae</taxon>
        <taxon>Solanoideae</taxon>
        <taxon>Hyoscyameae</taxon>
        <taxon>Anisodus</taxon>
    </lineage>
</organism>
<gene>
    <name evidence="9" type="ORF">RND71_023317</name>
</gene>
<reference evidence="9" key="1">
    <citation type="submission" date="2023-12" db="EMBL/GenBank/DDBJ databases">
        <title>Genome assembly of Anisodus tanguticus.</title>
        <authorList>
            <person name="Wang Y.-J."/>
        </authorList>
    </citation>
    <scope>NUCLEOTIDE SEQUENCE</scope>
    <source>
        <strain evidence="9">KB-2021</strain>
        <tissue evidence="9">Leaf</tissue>
    </source>
</reference>
<dbReference type="Pfam" id="PF04576">
    <property type="entry name" value="Zein-binding"/>
    <property type="match status" value="1"/>
</dbReference>